<keyword evidence="2" id="KW-1185">Reference proteome</keyword>
<reference evidence="1" key="1">
    <citation type="submission" date="2021-06" db="EMBL/GenBank/DDBJ databases">
        <title>Parelaphostrongylus tenuis whole genome reference sequence.</title>
        <authorList>
            <person name="Garwood T.J."/>
            <person name="Larsen P.A."/>
            <person name="Fountain-Jones N.M."/>
            <person name="Garbe J.R."/>
            <person name="Macchietto M.G."/>
            <person name="Kania S.A."/>
            <person name="Gerhold R.W."/>
            <person name="Richards J.E."/>
            <person name="Wolf T.M."/>
        </authorList>
    </citation>
    <scope>NUCLEOTIDE SEQUENCE</scope>
    <source>
        <strain evidence="1">MNPRO001-30</strain>
        <tissue evidence="1">Meninges</tissue>
    </source>
</reference>
<sequence length="154" mass="17921">MKKEVSALQLSTGMRMVDKNKSMFLEKQLEYSVDPIARRKVTAEIQSKQARDYSGHCCEWSLNGLCDRHWQRVRRLCPKSCGSLVCEDIDGVKSCTRIVDVDIEECFQAARLTRYFGLRIAESDEEKRSIVNGIVQQKLSHANRKKRKLRKRRN</sequence>
<evidence type="ECO:0000313" key="2">
    <source>
        <dbReference type="Proteomes" id="UP001196413"/>
    </source>
</evidence>
<evidence type="ECO:0008006" key="3">
    <source>
        <dbReference type="Google" id="ProtNLM"/>
    </source>
</evidence>
<dbReference type="Proteomes" id="UP001196413">
    <property type="component" value="Unassembled WGS sequence"/>
</dbReference>
<name>A0AAD5MBD2_PARTN</name>
<accession>A0AAD5MBD2</accession>
<organism evidence="1 2">
    <name type="scientific">Parelaphostrongylus tenuis</name>
    <name type="common">Meningeal worm</name>
    <dbReference type="NCBI Taxonomy" id="148309"/>
    <lineage>
        <taxon>Eukaryota</taxon>
        <taxon>Metazoa</taxon>
        <taxon>Ecdysozoa</taxon>
        <taxon>Nematoda</taxon>
        <taxon>Chromadorea</taxon>
        <taxon>Rhabditida</taxon>
        <taxon>Rhabditina</taxon>
        <taxon>Rhabditomorpha</taxon>
        <taxon>Strongyloidea</taxon>
        <taxon>Metastrongylidae</taxon>
        <taxon>Parelaphostrongylus</taxon>
    </lineage>
</organism>
<dbReference type="EMBL" id="JAHQIW010001584">
    <property type="protein sequence ID" value="KAJ1353043.1"/>
    <property type="molecule type" value="Genomic_DNA"/>
</dbReference>
<evidence type="ECO:0000313" key="1">
    <source>
        <dbReference type="EMBL" id="KAJ1353043.1"/>
    </source>
</evidence>
<comment type="caution">
    <text evidence="1">The sequence shown here is derived from an EMBL/GenBank/DDBJ whole genome shotgun (WGS) entry which is preliminary data.</text>
</comment>
<proteinExistence type="predicted"/>
<dbReference type="AlphaFoldDB" id="A0AAD5MBD2"/>
<protein>
    <recommendedName>
        <fullName evidence="3">ShKT domain-containing protein</fullName>
    </recommendedName>
</protein>
<gene>
    <name evidence="1" type="ORF">KIN20_009588</name>
</gene>